<dbReference type="GeneID" id="36330221"/>
<feature type="region of interest" description="Disordered" evidence="1">
    <location>
        <begin position="1"/>
        <end position="30"/>
    </location>
</feature>
<dbReference type="AlphaFoldDB" id="A0A1X6N2T6"/>
<keyword evidence="3" id="KW-1185">Reference proteome</keyword>
<feature type="region of interest" description="Disordered" evidence="1">
    <location>
        <begin position="255"/>
        <end position="279"/>
    </location>
</feature>
<dbReference type="OrthoDB" id="10290162at2759"/>
<dbReference type="Proteomes" id="UP000194127">
    <property type="component" value="Unassembled WGS sequence"/>
</dbReference>
<proteinExistence type="predicted"/>
<organism evidence="2 3">
    <name type="scientific">Postia placenta MAD-698-R-SB12</name>
    <dbReference type="NCBI Taxonomy" id="670580"/>
    <lineage>
        <taxon>Eukaryota</taxon>
        <taxon>Fungi</taxon>
        <taxon>Dikarya</taxon>
        <taxon>Basidiomycota</taxon>
        <taxon>Agaricomycotina</taxon>
        <taxon>Agaricomycetes</taxon>
        <taxon>Polyporales</taxon>
        <taxon>Adustoporiaceae</taxon>
        <taxon>Rhodonia</taxon>
    </lineage>
</organism>
<name>A0A1X6N2T6_9APHY</name>
<feature type="region of interest" description="Disordered" evidence="1">
    <location>
        <begin position="301"/>
        <end position="334"/>
    </location>
</feature>
<evidence type="ECO:0000256" key="1">
    <source>
        <dbReference type="SAM" id="MobiDB-lite"/>
    </source>
</evidence>
<feature type="compositionally biased region" description="Acidic residues" evidence="1">
    <location>
        <begin position="255"/>
        <end position="265"/>
    </location>
</feature>
<accession>A0A1X6N2T6</accession>
<dbReference type="RefSeq" id="XP_024339698.1">
    <property type="nucleotide sequence ID" value="XM_024485272.1"/>
</dbReference>
<sequence length="346" mass="37320">MVAEPQKLPDADASSFLRGRARGNQRSQAVVTGPSWILPTRNDAGYPRTSLFASQPLSVSINGGVQTCTCLYCLQKFSHQSPQRGGDLRSNDGRSAINKLSEKQSKSRTLRAVTLHCHFLDTSLFSTLSSLEHLTDLSIEFGYTRGEVVGTSPWAFPSLTLISLTSAGEIRHIAQLVNSVSSPDLESLERQDNAVTSGASQDGWRECASARRHGVPPAVPWLEALWLPKVAQRSGPLAALPPVTSPRLKTLDLEQWDSDDNDSDGDNGGSSHVDLGARFDPHMMRVDDAGDISNAELMTSLSSVESDSEDEDVSDTLSEDGTDLGTENDVGQEAAAECTWEGFCVD</sequence>
<feature type="compositionally biased region" description="Acidic residues" evidence="1">
    <location>
        <begin position="306"/>
        <end position="322"/>
    </location>
</feature>
<reference evidence="2" key="1">
    <citation type="submission" date="2017-04" db="EMBL/GenBank/DDBJ databases">
        <title>Genome Sequence of the Model Brown-Rot Fungus Postia placenta SB12.</title>
        <authorList>
            <consortium name="DOE Joint Genome Institute"/>
            <person name="Gaskell J."/>
            <person name="Kersten P."/>
            <person name="Larrondo L.F."/>
            <person name="Canessa P."/>
            <person name="Martinez D."/>
            <person name="Hibbett D."/>
            <person name="Schmoll M."/>
            <person name="Kubicek C.P."/>
            <person name="Martinez A.T."/>
            <person name="Yadav J."/>
            <person name="Master E."/>
            <person name="Magnuson J.K."/>
            <person name="James T."/>
            <person name="Yaver D."/>
            <person name="Berka R."/>
            <person name="Labutti K."/>
            <person name="Lipzen A."/>
            <person name="Aerts A."/>
            <person name="Barry K."/>
            <person name="Henrissat B."/>
            <person name="Blanchette R."/>
            <person name="Grigoriev I."/>
            <person name="Cullen D."/>
        </authorList>
    </citation>
    <scope>NUCLEOTIDE SEQUENCE [LARGE SCALE GENOMIC DNA]</scope>
    <source>
        <strain evidence="2">MAD-698-R-SB12</strain>
    </source>
</reference>
<protein>
    <submittedName>
        <fullName evidence="2">Uncharacterized protein</fullName>
    </submittedName>
</protein>
<evidence type="ECO:0000313" key="2">
    <source>
        <dbReference type="EMBL" id="OSX62904.1"/>
    </source>
</evidence>
<gene>
    <name evidence="2" type="ORF">POSPLADRAFT_1141214</name>
</gene>
<evidence type="ECO:0000313" key="3">
    <source>
        <dbReference type="Proteomes" id="UP000194127"/>
    </source>
</evidence>
<dbReference type="EMBL" id="KZ110596">
    <property type="protein sequence ID" value="OSX62904.1"/>
    <property type="molecule type" value="Genomic_DNA"/>
</dbReference>